<evidence type="ECO:0000313" key="3">
    <source>
        <dbReference type="EMBL" id="MWA01239.1"/>
    </source>
</evidence>
<evidence type="ECO:0000313" key="4">
    <source>
        <dbReference type="Proteomes" id="UP000462055"/>
    </source>
</evidence>
<gene>
    <name evidence="3" type="ORF">F8568_012770</name>
</gene>
<sequence>MDEVWSPALGFLAAHLLVGIALLAVALFGTAALMAFDAVFAQSAGLGRYLEMTGVAAASGGYSGPSCSSTASVCSSSSCGGGASCGGSGCGGSGCGGGGRLGLRRRVAAAPSPGGGAARPRGAWGCSSGEGSGFSGAGALTRAAAGKARASRRTACRGTPPEAMV</sequence>
<keyword evidence="2" id="KW-0812">Transmembrane</keyword>
<accession>A0A6I4MF42</accession>
<evidence type="ECO:0000256" key="1">
    <source>
        <dbReference type="SAM" id="MobiDB-lite"/>
    </source>
</evidence>
<dbReference type="EMBL" id="WBMS02000008">
    <property type="protein sequence ID" value="MWA01239.1"/>
    <property type="molecule type" value="Genomic_DNA"/>
</dbReference>
<feature type="transmembrane region" description="Helical" evidence="2">
    <location>
        <begin position="12"/>
        <end position="40"/>
    </location>
</feature>
<proteinExistence type="predicted"/>
<organism evidence="3 4">
    <name type="scientific">Actinomadura physcomitrii</name>
    <dbReference type="NCBI Taxonomy" id="2650748"/>
    <lineage>
        <taxon>Bacteria</taxon>
        <taxon>Bacillati</taxon>
        <taxon>Actinomycetota</taxon>
        <taxon>Actinomycetes</taxon>
        <taxon>Streptosporangiales</taxon>
        <taxon>Thermomonosporaceae</taxon>
        <taxon>Actinomadura</taxon>
    </lineage>
</organism>
<dbReference type="RefSeq" id="WP_151593737.1">
    <property type="nucleotide sequence ID" value="NZ_WBMS02000008.1"/>
</dbReference>
<feature type="region of interest" description="Disordered" evidence="1">
    <location>
        <begin position="146"/>
        <end position="165"/>
    </location>
</feature>
<dbReference type="Proteomes" id="UP000462055">
    <property type="component" value="Unassembled WGS sequence"/>
</dbReference>
<evidence type="ECO:0000256" key="2">
    <source>
        <dbReference type="SAM" id="Phobius"/>
    </source>
</evidence>
<dbReference type="AlphaFoldDB" id="A0A6I4MF42"/>
<protein>
    <submittedName>
        <fullName evidence="3">Uncharacterized protein</fullName>
    </submittedName>
</protein>
<keyword evidence="2" id="KW-1133">Transmembrane helix</keyword>
<keyword evidence="2" id="KW-0472">Membrane</keyword>
<keyword evidence="4" id="KW-1185">Reference proteome</keyword>
<name>A0A6I4MF42_9ACTN</name>
<reference evidence="3" key="1">
    <citation type="submission" date="2019-12" db="EMBL/GenBank/DDBJ databases">
        <title>Actinomadura physcomitrii sp. nov., a novel actinomycete isolated from moss [Physcomitrium sphaericum (Ludw) Fuernr].</title>
        <authorList>
            <person name="Zhuang X."/>
        </authorList>
    </citation>
    <scope>NUCLEOTIDE SEQUENCE [LARGE SCALE GENOMIC DNA]</scope>
    <source>
        <strain evidence="3">LD22</strain>
    </source>
</reference>
<comment type="caution">
    <text evidence="3">The sequence shown here is derived from an EMBL/GenBank/DDBJ whole genome shotgun (WGS) entry which is preliminary data.</text>
</comment>